<comment type="caution">
    <text evidence="2">The sequence shown here is derived from an EMBL/GenBank/DDBJ whole genome shotgun (WGS) entry which is preliminary data.</text>
</comment>
<evidence type="ECO:0000313" key="3">
    <source>
        <dbReference type="Proteomes" id="UP001212498"/>
    </source>
</evidence>
<reference evidence="2 3" key="1">
    <citation type="submission" date="2022-11" db="EMBL/GenBank/DDBJ databases">
        <title>Nonomuraea corallina sp. nov., a new species of the genus Nonomuraea isolated from sea side sediment in Thai sea.</title>
        <authorList>
            <person name="Ngamcharungchit C."/>
            <person name="Matsumoto A."/>
            <person name="Suriyachadkun C."/>
            <person name="Panbangred W."/>
            <person name="Inahashi Y."/>
            <person name="Intra B."/>
        </authorList>
    </citation>
    <scope>NUCLEOTIDE SEQUENCE [LARGE SCALE GENOMIC DNA]</scope>
    <source>
        <strain evidence="2 3">DSM 43553</strain>
    </source>
</reference>
<name>A0ABT4T4Y8_9ACTN</name>
<accession>A0ABT4T4Y8</accession>
<dbReference type="CDD" id="cd03674">
    <property type="entry name" value="NUDIX_Hydrolase"/>
    <property type="match status" value="1"/>
</dbReference>
<feature type="domain" description="Nudix hydrolase" evidence="1">
    <location>
        <begin position="46"/>
        <end position="182"/>
    </location>
</feature>
<evidence type="ECO:0000313" key="2">
    <source>
        <dbReference type="EMBL" id="MDA0644557.1"/>
    </source>
</evidence>
<dbReference type="SUPFAM" id="SSF55811">
    <property type="entry name" value="Nudix"/>
    <property type="match status" value="1"/>
</dbReference>
<keyword evidence="3" id="KW-1185">Reference proteome</keyword>
<sequence>MTVTRREIVAVLTRYLGAHPGRAADAVMLAQALDREQDLASRETLPLHVTTSAVAIDGSGWVLMIRHSAQDRCLLPGGHVEPSDDSLCDAALRELEAGTGVPRREVVVPAETVPVDIEVHEIPADPARGVPSHQHADFRFAFRTLHARITPQAGSLAWRDPAGLLTDRLVRGIAAILSSTPPRVAQGESMNEP</sequence>
<dbReference type="RefSeq" id="WP_271278505.1">
    <property type="nucleotide sequence ID" value="NZ_BAABFD010000008.1"/>
</dbReference>
<dbReference type="Proteomes" id="UP001212498">
    <property type="component" value="Unassembled WGS sequence"/>
</dbReference>
<evidence type="ECO:0000259" key="1">
    <source>
        <dbReference type="PROSITE" id="PS51462"/>
    </source>
</evidence>
<dbReference type="Pfam" id="PF00293">
    <property type="entry name" value="NUDIX"/>
    <property type="match status" value="1"/>
</dbReference>
<dbReference type="InterPro" id="IPR000086">
    <property type="entry name" value="NUDIX_hydrolase_dom"/>
</dbReference>
<dbReference type="InterPro" id="IPR015797">
    <property type="entry name" value="NUDIX_hydrolase-like_dom_sf"/>
</dbReference>
<dbReference type="PROSITE" id="PS51462">
    <property type="entry name" value="NUDIX"/>
    <property type="match status" value="1"/>
</dbReference>
<dbReference type="EMBL" id="JAPNUD010000101">
    <property type="protein sequence ID" value="MDA0644557.1"/>
    <property type="molecule type" value="Genomic_DNA"/>
</dbReference>
<proteinExistence type="predicted"/>
<protein>
    <submittedName>
        <fullName evidence="2">NUDIX domain-containing protein</fullName>
    </submittedName>
</protein>
<organism evidence="2 3">
    <name type="scientific">Nonomuraea ferruginea</name>
    <dbReference type="NCBI Taxonomy" id="46174"/>
    <lineage>
        <taxon>Bacteria</taxon>
        <taxon>Bacillati</taxon>
        <taxon>Actinomycetota</taxon>
        <taxon>Actinomycetes</taxon>
        <taxon>Streptosporangiales</taxon>
        <taxon>Streptosporangiaceae</taxon>
        <taxon>Nonomuraea</taxon>
    </lineage>
</organism>
<gene>
    <name evidence="2" type="ORF">OUY24_28340</name>
</gene>
<dbReference type="Gene3D" id="3.90.79.10">
    <property type="entry name" value="Nucleoside Triphosphate Pyrophosphohydrolase"/>
    <property type="match status" value="1"/>
</dbReference>